<keyword evidence="2 5" id="KW-0812">Transmembrane</keyword>
<dbReference type="Ensembl" id="ENSMMDT00005038846.1">
    <property type="protein sequence ID" value="ENSMMDP00005038045.1"/>
    <property type="gene ID" value="ENSMMDG00005017722.1"/>
</dbReference>
<keyword evidence="10" id="KW-1185">Reference proteome</keyword>
<gene>
    <name evidence="9" type="primary">cmtm6</name>
</gene>
<feature type="transmembrane region" description="Helical" evidence="7">
    <location>
        <begin position="94"/>
        <end position="116"/>
    </location>
</feature>
<keyword evidence="4 5" id="KW-0472">Membrane</keyword>
<evidence type="ECO:0000256" key="2">
    <source>
        <dbReference type="ARBA" id="ARBA00022692"/>
    </source>
</evidence>
<sequence length="186" mass="20366">MAAEVYSPTTEAEPKSRWFVVPTDILDMRRFLVKVAEVLLSLVAFVLEEAVTSCINCSNLYFFEFISCTAFLFTLLLLILLATKLHDRVGINCWASLDFLYTVIIAVLFFIASAVFAGSNGQTPLERAAVVFGFLSTAVFIADAVLFWKSNGLPFRKGNKPESSNGTAVPPAHETERLNTGGNAAE</sequence>
<feature type="region of interest" description="Disordered" evidence="6">
    <location>
        <begin position="158"/>
        <end position="186"/>
    </location>
</feature>
<feature type="transmembrane region" description="Helical" evidence="7">
    <location>
        <begin position="128"/>
        <end position="148"/>
    </location>
</feature>
<dbReference type="InParanoid" id="A0A667Z4L9"/>
<proteinExistence type="predicted"/>
<evidence type="ECO:0000256" key="6">
    <source>
        <dbReference type="SAM" id="MobiDB-lite"/>
    </source>
</evidence>
<reference evidence="9" key="2">
    <citation type="submission" date="2025-08" db="UniProtKB">
        <authorList>
            <consortium name="Ensembl"/>
        </authorList>
    </citation>
    <scope>IDENTIFICATION</scope>
</reference>
<dbReference type="PANTHER" id="PTHR22776:SF25">
    <property type="entry name" value="CKLF-LIKE MARVEL TRANSMEMBRANE DOMAIN-CONTAINING PROTEIN 6"/>
    <property type="match status" value="1"/>
</dbReference>
<dbReference type="InterPro" id="IPR008253">
    <property type="entry name" value="Marvel"/>
</dbReference>
<dbReference type="AlphaFoldDB" id="A0A667Z4L9"/>
<feature type="domain" description="MARVEL" evidence="8">
    <location>
        <begin position="25"/>
        <end position="152"/>
    </location>
</feature>
<dbReference type="GeneTree" id="ENSGT00940000157911"/>
<evidence type="ECO:0000256" key="7">
    <source>
        <dbReference type="SAM" id="Phobius"/>
    </source>
</evidence>
<evidence type="ECO:0000256" key="5">
    <source>
        <dbReference type="PROSITE-ProRule" id="PRU00581"/>
    </source>
</evidence>
<dbReference type="PROSITE" id="PS51225">
    <property type="entry name" value="MARVEL"/>
    <property type="match status" value="1"/>
</dbReference>
<reference evidence="9" key="1">
    <citation type="submission" date="2019-06" db="EMBL/GenBank/DDBJ databases">
        <authorList>
            <consortium name="Wellcome Sanger Institute Data Sharing"/>
        </authorList>
    </citation>
    <scope>NUCLEOTIDE SEQUENCE [LARGE SCALE GENOMIC DNA]</scope>
</reference>
<evidence type="ECO:0000256" key="1">
    <source>
        <dbReference type="ARBA" id="ARBA00004141"/>
    </source>
</evidence>
<evidence type="ECO:0000313" key="9">
    <source>
        <dbReference type="Ensembl" id="ENSMMDP00005038045.1"/>
    </source>
</evidence>
<dbReference type="OrthoDB" id="10028364at2759"/>
<name>A0A667Z4L9_9TELE</name>
<dbReference type="PANTHER" id="PTHR22776">
    <property type="entry name" value="MARVEL-CONTAINING POTENTIAL LIPID RAFT-ASSOCIATED PROTEIN"/>
    <property type="match status" value="1"/>
</dbReference>
<evidence type="ECO:0000259" key="8">
    <source>
        <dbReference type="PROSITE" id="PS51225"/>
    </source>
</evidence>
<feature type="transmembrane region" description="Helical" evidence="7">
    <location>
        <begin position="60"/>
        <end position="82"/>
    </location>
</feature>
<comment type="subcellular location">
    <subcellularLocation>
        <location evidence="1">Membrane</location>
        <topology evidence="1">Multi-pass membrane protein</topology>
    </subcellularLocation>
</comment>
<evidence type="ECO:0000256" key="4">
    <source>
        <dbReference type="ARBA" id="ARBA00023136"/>
    </source>
</evidence>
<dbReference type="Proteomes" id="UP000472263">
    <property type="component" value="Chromosome 16"/>
</dbReference>
<protein>
    <submittedName>
        <fullName evidence="9">CKLF-like MARVEL transmembrane domain containing 6</fullName>
    </submittedName>
</protein>
<accession>A0A667Z4L9</accession>
<dbReference type="InterPro" id="IPR050578">
    <property type="entry name" value="MARVEL-CKLF_proteins"/>
</dbReference>
<reference evidence="9" key="3">
    <citation type="submission" date="2025-09" db="UniProtKB">
        <authorList>
            <consortium name="Ensembl"/>
        </authorList>
    </citation>
    <scope>IDENTIFICATION</scope>
</reference>
<keyword evidence="3 7" id="KW-1133">Transmembrane helix</keyword>
<evidence type="ECO:0000313" key="10">
    <source>
        <dbReference type="Proteomes" id="UP000472263"/>
    </source>
</evidence>
<dbReference type="Pfam" id="PF01284">
    <property type="entry name" value="MARVEL"/>
    <property type="match status" value="1"/>
</dbReference>
<organism evidence="9 10">
    <name type="scientific">Myripristis murdjan</name>
    <name type="common">pinecone soldierfish</name>
    <dbReference type="NCBI Taxonomy" id="586833"/>
    <lineage>
        <taxon>Eukaryota</taxon>
        <taxon>Metazoa</taxon>
        <taxon>Chordata</taxon>
        <taxon>Craniata</taxon>
        <taxon>Vertebrata</taxon>
        <taxon>Euteleostomi</taxon>
        <taxon>Actinopterygii</taxon>
        <taxon>Neopterygii</taxon>
        <taxon>Teleostei</taxon>
        <taxon>Neoteleostei</taxon>
        <taxon>Acanthomorphata</taxon>
        <taxon>Holocentriformes</taxon>
        <taxon>Holocentridae</taxon>
        <taxon>Myripristis</taxon>
    </lineage>
</organism>
<evidence type="ECO:0000256" key="3">
    <source>
        <dbReference type="ARBA" id="ARBA00022989"/>
    </source>
</evidence>
<dbReference type="GO" id="GO:0016020">
    <property type="term" value="C:membrane"/>
    <property type="evidence" value="ECO:0007669"/>
    <property type="project" value="UniProtKB-SubCell"/>
</dbReference>